<comment type="caution">
    <text evidence="2">The sequence shown here is derived from an EMBL/GenBank/DDBJ whole genome shotgun (WGS) entry which is preliminary data.</text>
</comment>
<reference evidence="2 3" key="1">
    <citation type="submission" date="2021-06" db="EMBL/GenBank/DDBJ databases">
        <authorList>
            <person name="Kallberg Y."/>
            <person name="Tangrot J."/>
            <person name="Rosling A."/>
        </authorList>
    </citation>
    <scope>NUCLEOTIDE SEQUENCE [LARGE SCALE GENOMIC DNA]</scope>
    <source>
        <strain evidence="2 3">120-4 pot B 10/14</strain>
    </source>
</reference>
<feature type="transmembrane region" description="Helical" evidence="1">
    <location>
        <begin position="6"/>
        <end position="23"/>
    </location>
</feature>
<keyword evidence="1" id="KW-0812">Transmembrane</keyword>
<sequence>MSVKRANSIYLINLVLIFCLINLNSHESVIGQMVYTNFTKLSTPIIIFNQISDVSVLFKGQLKHKFKNPDPDNYIFRLLYEDSVIDKIYNFSNLNITINSPNTEPFYLMVDRDASYDFEIGQMFDVGYYNKASKKVSYLDMSPILPCNTLCKNN</sequence>
<keyword evidence="1" id="KW-0472">Membrane</keyword>
<name>A0ABN7UZI5_GIGMA</name>
<evidence type="ECO:0000313" key="2">
    <source>
        <dbReference type="EMBL" id="CAG8705883.1"/>
    </source>
</evidence>
<keyword evidence="3" id="KW-1185">Reference proteome</keyword>
<proteinExistence type="predicted"/>
<organism evidence="2 3">
    <name type="scientific">Gigaspora margarita</name>
    <dbReference type="NCBI Taxonomy" id="4874"/>
    <lineage>
        <taxon>Eukaryota</taxon>
        <taxon>Fungi</taxon>
        <taxon>Fungi incertae sedis</taxon>
        <taxon>Mucoromycota</taxon>
        <taxon>Glomeromycotina</taxon>
        <taxon>Glomeromycetes</taxon>
        <taxon>Diversisporales</taxon>
        <taxon>Gigasporaceae</taxon>
        <taxon>Gigaspora</taxon>
    </lineage>
</organism>
<evidence type="ECO:0000313" key="3">
    <source>
        <dbReference type="Proteomes" id="UP000789901"/>
    </source>
</evidence>
<dbReference type="EMBL" id="CAJVQB010007591">
    <property type="protein sequence ID" value="CAG8705883.1"/>
    <property type="molecule type" value="Genomic_DNA"/>
</dbReference>
<keyword evidence="1" id="KW-1133">Transmembrane helix</keyword>
<gene>
    <name evidence="2" type="ORF">GMARGA_LOCUS12436</name>
</gene>
<accession>A0ABN7UZI5</accession>
<dbReference type="Proteomes" id="UP000789901">
    <property type="component" value="Unassembled WGS sequence"/>
</dbReference>
<evidence type="ECO:0000256" key="1">
    <source>
        <dbReference type="SAM" id="Phobius"/>
    </source>
</evidence>
<protein>
    <submittedName>
        <fullName evidence="2">16475_t:CDS:1</fullName>
    </submittedName>
</protein>